<keyword evidence="7" id="KW-0496">Mitochondrion</keyword>
<evidence type="ECO:0000256" key="6">
    <source>
        <dbReference type="ARBA" id="ARBA00022989"/>
    </source>
</evidence>
<dbReference type="RefSeq" id="XP_022935292.1">
    <property type="nucleotide sequence ID" value="XM_023079524.1"/>
</dbReference>
<feature type="transmembrane region" description="Helical" evidence="9">
    <location>
        <begin position="12"/>
        <end position="30"/>
    </location>
</feature>
<evidence type="ECO:0000313" key="10">
    <source>
        <dbReference type="Proteomes" id="UP000504609"/>
    </source>
</evidence>
<keyword evidence="6 9" id="KW-1133">Transmembrane helix</keyword>
<dbReference type="GO" id="GO:0005743">
    <property type="term" value="C:mitochondrial inner membrane"/>
    <property type="evidence" value="ECO:0007669"/>
    <property type="project" value="UniProtKB-SubCell"/>
</dbReference>
<comment type="function">
    <text evidence="1">This protein is one of the nuclear-coded polypeptide chains of cytochrome c oxidase, the terminal oxidase in mitochondrial electron transport.</text>
</comment>
<dbReference type="KEGG" id="cmos:111442219"/>
<evidence type="ECO:0000256" key="1">
    <source>
        <dbReference type="ARBA" id="ARBA00002480"/>
    </source>
</evidence>
<evidence type="ECO:0000256" key="4">
    <source>
        <dbReference type="ARBA" id="ARBA00022692"/>
    </source>
</evidence>
<comment type="subcellular location">
    <subcellularLocation>
        <location evidence="2">Mitochondrion inner membrane</location>
    </subcellularLocation>
</comment>
<keyword evidence="5" id="KW-0999">Mitochondrion inner membrane</keyword>
<reference evidence="11 12" key="1">
    <citation type="submission" date="2025-04" db="UniProtKB">
        <authorList>
            <consortium name="RefSeq"/>
        </authorList>
    </citation>
    <scope>IDENTIFICATION</scope>
    <source>
        <tissue evidence="11 12">Young leaves</tissue>
    </source>
</reference>
<keyword evidence="10" id="KW-1185">Reference proteome</keyword>
<evidence type="ECO:0000256" key="8">
    <source>
        <dbReference type="ARBA" id="ARBA00023136"/>
    </source>
</evidence>
<evidence type="ECO:0000313" key="12">
    <source>
        <dbReference type="RefSeq" id="XP_022935292.1"/>
    </source>
</evidence>
<keyword evidence="8 9" id="KW-0472">Membrane</keyword>
<evidence type="ECO:0000256" key="9">
    <source>
        <dbReference type="SAM" id="Phobius"/>
    </source>
</evidence>
<gene>
    <name evidence="11 12" type="primary">LOC111442219</name>
</gene>
<keyword evidence="4 9" id="KW-0812">Transmembrane</keyword>
<dbReference type="RefSeq" id="XP_022935291.1">
    <property type="nucleotide sequence ID" value="XM_023079523.1"/>
</dbReference>
<evidence type="ECO:0000313" key="11">
    <source>
        <dbReference type="RefSeq" id="XP_022935291.1"/>
    </source>
</evidence>
<evidence type="ECO:0000256" key="2">
    <source>
        <dbReference type="ARBA" id="ARBA00004273"/>
    </source>
</evidence>
<dbReference type="AlphaFoldDB" id="A0A6J1F554"/>
<dbReference type="PANTHER" id="PTHR34372">
    <property type="entry name" value="CYTOCHROME C OXIDASE SUBUNIT 5C-2-RELATED"/>
    <property type="match status" value="1"/>
</dbReference>
<dbReference type="InterPro" id="IPR008432">
    <property type="entry name" value="COX5C"/>
</dbReference>
<proteinExistence type="inferred from homology"/>
<organism evidence="10 12">
    <name type="scientific">Cucurbita moschata</name>
    <name type="common">Winter crookneck squash</name>
    <name type="synonym">Cucurbita pepo var. moschata</name>
    <dbReference type="NCBI Taxonomy" id="3662"/>
    <lineage>
        <taxon>Eukaryota</taxon>
        <taxon>Viridiplantae</taxon>
        <taxon>Streptophyta</taxon>
        <taxon>Embryophyta</taxon>
        <taxon>Tracheophyta</taxon>
        <taxon>Spermatophyta</taxon>
        <taxon>Magnoliopsida</taxon>
        <taxon>eudicotyledons</taxon>
        <taxon>Gunneridae</taxon>
        <taxon>Pentapetalae</taxon>
        <taxon>rosids</taxon>
        <taxon>fabids</taxon>
        <taxon>Cucurbitales</taxon>
        <taxon>Cucurbitaceae</taxon>
        <taxon>Cucurbiteae</taxon>
        <taxon>Cucurbita</taxon>
    </lineage>
</organism>
<evidence type="ECO:0000256" key="5">
    <source>
        <dbReference type="ARBA" id="ARBA00022792"/>
    </source>
</evidence>
<dbReference type="GeneID" id="111442219"/>
<dbReference type="PANTHER" id="PTHR34372:SF3">
    <property type="entry name" value="CYTOCHROME C OXIDASE SUBUNIT 5C-4-RELATED"/>
    <property type="match status" value="1"/>
</dbReference>
<comment type="similarity">
    <text evidence="3">Belongs to the cytochrome c oxidase subunit 5C family.</text>
</comment>
<protein>
    <submittedName>
        <fullName evidence="11 12">Cytochrome c oxidase subunit 5C-4</fullName>
    </submittedName>
</protein>
<evidence type="ECO:0000256" key="7">
    <source>
        <dbReference type="ARBA" id="ARBA00023128"/>
    </source>
</evidence>
<name>A0A6J1F554_CUCMO</name>
<evidence type="ECO:0000256" key="3">
    <source>
        <dbReference type="ARBA" id="ARBA00009591"/>
    </source>
</evidence>
<sequence length="61" mass="6967">MVGSVVYKGPSVIKEIIYGVGVGLMAGGLWKMHHWNYQRRTKEFYELLDRGDITVVLPEDN</sequence>
<accession>A0A6J1F554</accession>
<dbReference type="Proteomes" id="UP000504609">
    <property type="component" value="Unplaced"/>
</dbReference>